<evidence type="ECO:0000259" key="4">
    <source>
        <dbReference type="SMART" id="SM00922"/>
    </source>
</evidence>
<dbReference type="Gene3D" id="3.20.20.120">
    <property type="entry name" value="Enolase-like C-terminal domain"/>
    <property type="match status" value="1"/>
</dbReference>
<accession>A0A378YNQ7</accession>
<organism evidence="5 6">
    <name type="scientific">Nocardia otitidiscaviarum</name>
    <dbReference type="NCBI Taxonomy" id="1823"/>
    <lineage>
        <taxon>Bacteria</taxon>
        <taxon>Bacillati</taxon>
        <taxon>Actinomycetota</taxon>
        <taxon>Actinomycetes</taxon>
        <taxon>Mycobacteriales</taxon>
        <taxon>Nocardiaceae</taxon>
        <taxon>Nocardia</taxon>
    </lineage>
</organism>
<evidence type="ECO:0000313" key="6">
    <source>
        <dbReference type="Proteomes" id="UP000255467"/>
    </source>
</evidence>
<dbReference type="GO" id="GO:0009063">
    <property type="term" value="P:amino acid catabolic process"/>
    <property type="evidence" value="ECO:0007669"/>
    <property type="project" value="InterPro"/>
</dbReference>
<protein>
    <submittedName>
        <fullName evidence="5">L-rhamnonate dehydratase</fullName>
        <ecNumber evidence="5">4.2.1.90</ecNumber>
    </submittedName>
</protein>
<dbReference type="RefSeq" id="WP_029930700.1">
    <property type="nucleotide sequence ID" value="NZ_JADLPU010000005.1"/>
</dbReference>
<gene>
    <name evidence="5" type="primary">rhmD_1</name>
    <name evidence="5" type="ORF">NCTC1934_03534</name>
</gene>
<dbReference type="EMBL" id="UGRY01000002">
    <property type="protein sequence ID" value="SUA78835.1"/>
    <property type="molecule type" value="Genomic_DNA"/>
</dbReference>
<keyword evidence="2" id="KW-0479">Metal-binding</keyword>
<dbReference type="STRING" id="1406858.GCA_000710895_02553"/>
<dbReference type="InterPro" id="IPR029017">
    <property type="entry name" value="Enolase-like_N"/>
</dbReference>
<keyword evidence="3" id="KW-0460">Magnesium</keyword>
<dbReference type="GO" id="GO:0000287">
    <property type="term" value="F:magnesium ion binding"/>
    <property type="evidence" value="ECO:0007669"/>
    <property type="project" value="TreeGrafter"/>
</dbReference>
<keyword evidence="5" id="KW-0456">Lyase</keyword>
<evidence type="ECO:0000256" key="2">
    <source>
        <dbReference type="ARBA" id="ARBA00022723"/>
    </source>
</evidence>
<dbReference type="SMART" id="SM00922">
    <property type="entry name" value="MR_MLE"/>
    <property type="match status" value="1"/>
</dbReference>
<dbReference type="InterPro" id="IPR036849">
    <property type="entry name" value="Enolase-like_C_sf"/>
</dbReference>
<dbReference type="Pfam" id="PF13378">
    <property type="entry name" value="MR_MLE_C"/>
    <property type="match status" value="1"/>
</dbReference>
<dbReference type="SFLD" id="SFLDS00001">
    <property type="entry name" value="Enolase"/>
    <property type="match status" value="1"/>
</dbReference>
<dbReference type="GO" id="GO:0050032">
    <property type="term" value="F:L-rhamnonate dehydratase activity"/>
    <property type="evidence" value="ECO:0007669"/>
    <property type="project" value="UniProtKB-EC"/>
</dbReference>
<sequence length="366" mass="39239">MDTRTVRIDEDIAVAVYRFPTEQIEADGTLEWDWTTAVVVRVGAGGEFGLGWTYGSPATAEVVSVHLAPHLGNKSPFDIAGCWETMHRACRNIGSKGIAALAISAVDIALWDLKARLLAVPLATLLGATRERVPVYGSGGFVNLHEDQLSEQVGGWLAAGCRAVKIKIGEGRGDCIERDLERVQQVRKLIGPDVRIMVDANGGYTRGQARRVGQELDRLGVVWFEEPVTSDDRTGLAAVRDAVRCDVAAGEYVYDGYDAAALVDVVDCLQLDVTRCGGYTGFLRGAAVAGAHGLDVSAHCAPSLHAPIAGAVTDLRHIEWFIDHVRLEPLLVDGVPEVSDGELAVPLDEPGHGMRIAAAAADYRLR</sequence>
<comment type="cofactor">
    <cofactor evidence="1">
        <name>Mg(2+)</name>
        <dbReference type="ChEBI" id="CHEBI:18420"/>
    </cofactor>
</comment>
<proteinExistence type="predicted"/>
<dbReference type="AlphaFoldDB" id="A0A378YNQ7"/>
<dbReference type="InterPro" id="IPR046945">
    <property type="entry name" value="RHMD-like"/>
</dbReference>
<dbReference type="SFLD" id="SFLDG00179">
    <property type="entry name" value="mandelate_racemase"/>
    <property type="match status" value="1"/>
</dbReference>
<evidence type="ECO:0000256" key="1">
    <source>
        <dbReference type="ARBA" id="ARBA00001946"/>
    </source>
</evidence>
<name>A0A378YNQ7_9NOCA</name>
<dbReference type="InterPro" id="IPR013341">
    <property type="entry name" value="Mandelate_racemase_N_dom"/>
</dbReference>
<dbReference type="Proteomes" id="UP000255467">
    <property type="component" value="Unassembled WGS sequence"/>
</dbReference>
<evidence type="ECO:0000313" key="5">
    <source>
        <dbReference type="EMBL" id="SUA78835.1"/>
    </source>
</evidence>
<evidence type="ECO:0000256" key="3">
    <source>
        <dbReference type="ARBA" id="ARBA00022842"/>
    </source>
</evidence>
<dbReference type="Gene3D" id="3.30.390.10">
    <property type="entry name" value="Enolase-like, N-terminal domain"/>
    <property type="match status" value="1"/>
</dbReference>
<feature type="domain" description="Mandelate racemase/muconate lactonizing enzyme C-terminal" evidence="4">
    <location>
        <begin position="146"/>
        <end position="246"/>
    </location>
</feature>
<dbReference type="Pfam" id="PF02746">
    <property type="entry name" value="MR_MLE_N"/>
    <property type="match status" value="1"/>
</dbReference>
<dbReference type="OrthoDB" id="5241672at2"/>
<dbReference type="PROSITE" id="PS00908">
    <property type="entry name" value="MR_MLE_1"/>
    <property type="match status" value="1"/>
</dbReference>
<dbReference type="InterPro" id="IPR018110">
    <property type="entry name" value="Mandel_Rmase/mucon_lact_enz_CS"/>
</dbReference>
<dbReference type="PANTHER" id="PTHR13794:SF58">
    <property type="entry name" value="MITOCHONDRIAL ENOLASE SUPERFAMILY MEMBER 1"/>
    <property type="match status" value="1"/>
</dbReference>
<dbReference type="GO" id="GO:0016052">
    <property type="term" value="P:carbohydrate catabolic process"/>
    <property type="evidence" value="ECO:0007669"/>
    <property type="project" value="TreeGrafter"/>
</dbReference>
<dbReference type="PANTHER" id="PTHR13794">
    <property type="entry name" value="ENOLASE SUPERFAMILY, MANDELATE RACEMASE"/>
    <property type="match status" value="1"/>
</dbReference>
<dbReference type="EC" id="4.2.1.90" evidence="5"/>
<dbReference type="SUPFAM" id="SSF54826">
    <property type="entry name" value="Enolase N-terminal domain-like"/>
    <property type="match status" value="1"/>
</dbReference>
<reference evidence="5 6" key="1">
    <citation type="submission" date="2018-06" db="EMBL/GenBank/DDBJ databases">
        <authorList>
            <consortium name="Pathogen Informatics"/>
            <person name="Doyle S."/>
        </authorList>
    </citation>
    <scope>NUCLEOTIDE SEQUENCE [LARGE SCALE GENOMIC DNA]</scope>
    <source>
        <strain evidence="5 6">NCTC1934</strain>
    </source>
</reference>
<keyword evidence="6" id="KW-1185">Reference proteome</keyword>
<dbReference type="InterPro" id="IPR029065">
    <property type="entry name" value="Enolase_C-like"/>
</dbReference>
<dbReference type="SUPFAM" id="SSF51604">
    <property type="entry name" value="Enolase C-terminal domain-like"/>
    <property type="match status" value="1"/>
</dbReference>
<dbReference type="InterPro" id="IPR013342">
    <property type="entry name" value="Mandelate_racemase_C"/>
</dbReference>